<protein>
    <submittedName>
        <fullName evidence="2">Uncharacterized protein</fullName>
    </submittedName>
</protein>
<name>A0A655G0D9_MYCTX</name>
<sequence length="65" mass="6954">MPMIEPMLASAVDVSTPSSRHFWVSSASANSMRSIMSCSGGCDEPDLNVSRKPGHNPDRLPSAYS</sequence>
<feature type="region of interest" description="Disordered" evidence="1">
    <location>
        <begin position="40"/>
        <end position="65"/>
    </location>
</feature>
<gene>
    <name evidence="2" type="ORF">ERS007661_04568</name>
</gene>
<evidence type="ECO:0000313" key="3">
    <source>
        <dbReference type="Proteomes" id="UP000039217"/>
    </source>
</evidence>
<accession>A0A655G0D9</accession>
<evidence type="ECO:0000256" key="1">
    <source>
        <dbReference type="SAM" id="MobiDB-lite"/>
    </source>
</evidence>
<organism evidence="2 3">
    <name type="scientific">Mycobacterium tuberculosis</name>
    <dbReference type="NCBI Taxonomy" id="1773"/>
    <lineage>
        <taxon>Bacteria</taxon>
        <taxon>Bacillati</taxon>
        <taxon>Actinomycetota</taxon>
        <taxon>Actinomycetes</taxon>
        <taxon>Mycobacteriales</taxon>
        <taxon>Mycobacteriaceae</taxon>
        <taxon>Mycobacterium</taxon>
        <taxon>Mycobacterium tuberculosis complex</taxon>
    </lineage>
</organism>
<proteinExistence type="predicted"/>
<dbReference type="AlphaFoldDB" id="A0A655G0D9"/>
<reference evidence="2 3" key="1">
    <citation type="submission" date="2015-03" db="EMBL/GenBank/DDBJ databases">
        <authorList>
            <consortium name="Pathogen Informatics"/>
        </authorList>
    </citation>
    <scope>NUCLEOTIDE SEQUENCE [LARGE SCALE GENOMIC DNA]</scope>
    <source>
        <strain evidence="2 3">D00501624</strain>
    </source>
</reference>
<dbReference type="EMBL" id="CQQC01002921">
    <property type="protein sequence ID" value="CNX30317.1"/>
    <property type="molecule type" value="Genomic_DNA"/>
</dbReference>
<dbReference type="Proteomes" id="UP000039217">
    <property type="component" value="Unassembled WGS sequence"/>
</dbReference>
<evidence type="ECO:0000313" key="2">
    <source>
        <dbReference type="EMBL" id="CNX30317.1"/>
    </source>
</evidence>